<evidence type="ECO:0000313" key="2">
    <source>
        <dbReference type="Proteomes" id="UP001157502"/>
    </source>
</evidence>
<sequence length="800" mass="89760">MSRFRRMGTYFISIFLVLTGIPRGDPCEVIPKDPYIEHGSNITVMFKKTCDTWNSNTHSNNFWTLNNKRINESLYETNVTFSGFTISNVTLPSVMVQFHSRVQGHEQIMGGTVIRTYQKPRNIACVTFLSQRDFVCHWDHEIQPTEKVNYTVVRQSEKTNETCRSERTSCSFKSLPIFSSTTEITVHAESMYWKTKSDPRELDLWNTVKIDPPQHVRVVPLRSSLKVDWERPVQYFSQRVMYCEVKYGQHVMNTSMSEMTASVTTAEVDQCANHTTSVRCALNKPLWSDWSRPVTVLSNFNVSAKQLNLWRKIDPPDDAGTRRVHLMWQGISPACDAIDGYKLTCGAVETLVPSSVDRTSITVDRRACRVTLVAFRGNTTFPDHTTYVPAVGESLNQVTAGQASAKNGVIHVSWGLPPGRPVNGYMIDWTADGDTYNWLQIQDTDQPLTGLKMFTLYTITVTPLYDNMTGLGKVLRICSNERGTTPSYNFLINVTNEDKSAQVSWNSKPQKQCIGAPTNYTVFYQTGTQPELSVTVDGRINEVTLEPLQPNTEYKVHIMASTVPGTANSSVAHFKTRRYGTKFVLTTTVACGVSFLFVLVVGLYCFIWWKRIMNKMVPNPGLSTLAFWSSQDCQEIQPFNHPPEPENAFEKIYPCEVDAKTDNLLGLTSAEDEDTWDGEETASCQMNRRSSGFGSRSSCDSQPAEECIGAIPDAAELPTRAQPDKGPNLVESTPSEDSQLDSLDLRVPGSCPINPYRVQTPAEEEVGRSLLETKYRGHTASSPAYITMGMFQHRRAGVGT</sequence>
<protein>
    <submittedName>
        <fullName evidence="1">Uncharacterized protein</fullName>
    </submittedName>
</protein>
<name>A0ACC2FA20_DALPE</name>
<organism evidence="1 2">
    <name type="scientific">Dallia pectoralis</name>
    <name type="common">Alaska blackfish</name>
    <dbReference type="NCBI Taxonomy" id="75939"/>
    <lineage>
        <taxon>Eukaryota</taxon>
        <taxon>Metazoa</taxon>
        <taxon>Chordata</taxon>
        <taxon>Craniata</taxon>
        <taxon>Vertebrata</taxon>
        <taxon>Euteleostomi</taxon>
        <taxon>Actinopterygii</taxon>
        <taxon>Neopterygii</taxon>
        <taxon>Teleostei</taxon>
        <taxon>Protacanthopterygii</taxon>
        <taxon>Esociformes</taxon>
        <taxon>Umbridae</taxon>
        <taxon>Dallia</taxon>
    </lineage>
</organism>
<reference evidence="1" key="1">
    <citation type="submission" date="2021-05" db="EMBL/GenBank/DDBJ databases">
        <authorList>
            <person name="Pan Q."/>
            <person name="Jouanno E."/>
            <person name="Zahm M."/>
            <person name="Klopp C."/>
            <person name="Cabau C."/>
            <person name="Louis A."/>
            <person name="Berthelot C."/>
            <person name="Parey E."/>
            <person name="Roest Crollius H."/>
            <person name="Montfort J."/>
            <person name="Robinson-Rechavi M."/>
            <person name="Bouchez O."/>
            <person name="Lampietro C."/>
            <person name="Lopez Roques C."/>
            <person name="Donnadieu C."/>
            <person name="Postlethwait J."/>
            <person name="Bobe J."/>
            <person name="Dillon D."/>
            <person name="Chandos A."/>
            <person name="von Hippel F."/>
            <person name="Guiguen Y."/>
        </authorList>
    </citation>
    <scope>NUCLEOTIDE SEQUENCE</scope>
    <source>
        <strain evidence="1">YG-Jan2019</strain>
    </source>
</reference>
<accession>A0ACC2FA20</accession>
<dbReference type="Proteomes" id="UP001157502">
    <property type="component" value="Chromosome 31"/>
</dbReference>
<evidence type="ECO:0000313" key="1">
    <source>
        <dbReference type="EMBL" id="KAJ7988194.1"/>
    </source>
</evidence>
<proteinExistence type="predicted"/>
<keyword evidence="2" id="KW-1185">Reference proteome</keyword>
<dbReference type="EMBL" id="CM055758">
    <property type="protein sequence ID" value="KAJ7988194.1"/>
    <property type="molecule type" value="Genomic_DNA"/>
</dbReference>
<comment type="caution">
    <text evidence="1">The sequence shown here is derived from an EMBL/GenBank/DDBJ whole genome shotgun (WGS) entry which is preliminary data.</text>
</comment>
<gene>
    <name evidence="1" type="ORF">DPEC_G00321080</name>
</gene>